<evidence type="ECO:0000256" key="4">
    <source>
        <dbReference type="ARBA" id="ARBA00022801"/>
    </source>
</evidence>
<dbReference type="InterPro" id="IPR037004">
    <property type="entry name" value="Exonuc_VII_ssu_sf"/>
</dbReference>
<dbReference type="PANTHER" id="PTHR34137:SF1">
    <property type="entry name" value="EXODEOXYRIBONUCLEASE 7 SMALL SUBUNIT"/>
    <property type="match status" value="1"/>
</dbReference>
<dbReference type="Pfam" id="PF02609">
    <property type="entry name" value="Exonuc_VII_S"/>
    <property type="match status" value="1"/>
</dbReference>
<comment type="caution">
    <text evidence="7">The sequence shown here is derived from an EMBL/GenBank/DDBJ whole genome shotgun (WGS) entry which is preliminary data.</text>
</comment>
<comment type="subcellular location">
    <subcellularLocation>
        <location evidence="6">Cytoplasm</location>
    </subcellularLocation>
</comment>
<dbReference type="GO" id="GO:0006308">
    <property type="term" value="P:DNA catabolic process"/>
    <property type="evidence" value="ECO:0007669"/>
    <property type="project" value="UniProtKB-UniRule"/>
</dbReference>
<keyword evidence="4 6" id="KW-0378">Hydrolase</keyword>
<accession>A0A154L388</accession>
<comment type="catalytic activity">
    <reaction evidence="6">
        <text>Exonucleolytic cleavage in either 5'- to 3'- or 3'- to 5'-direction to yield nucleoside 5'-phosphates.</text>
        <dbReference type="EC" id="3.1.11.6"/>
    </reaction>
</comment>
<evidence type="ECO:0000256" key="5">
    <source>
        <dbReference type="ARBA" id="ARBA00022839"/>
    </source>
</evidence>
<protein>
    <recommendedName>
        <fullName evidence="6">Exodeoxyribonuclease 7 small subunit</fullName>
        <ecNumber evidence="6">3.1.11.6</ecNumber>
    </recommendedName>
    <alternativeName>
        <fullName evidence="6">Exodeoxyribonuclease VII small subunit</fullName>
        <shortName evidence="6">Exonuclease VII small subunit</shortName>
    </alternativeName>
</protein>
<keyword evidence="3 6" id="KW-0540">Nuclease</keyword>
<dbReference type="Gene3D" id="1.10.287.1040">
    <property type="entry name" value="Exonuclease VII, small subunit"/>
    <property type="match status" value="1"/>
</dbReference>
<dbReference type="AlphaFoldDB" id="A0A154L388"/>
<dbReference type="GO" id="GO:0008855">
    <property type="term" value="F:exodeoxyribonuclease VII activity"/>
    <property type="evidence" value="ECO:0007669"/>
    <property type="project" value="UniProtKB-UniRule"/>
</dbReference>
<dbReference type="GO" id="GO:0009318">
    <property type="term" value="C:exodeoxyribonuclease VII complex"/>
    <property type="evidence" value="ECO:0007669"/>
    <property type="project" value="UniProtKB-UniRule"/>
</dbReference>
<comment type="subunit">
    <text evidence="6">Heterooligomer composed of large and small subunits.</text>
</comment>
<gene>
    <name evidence="6" type="primary">xseB</name>
    <name evidence="7" type="ORF">AUP42_02450</name>
</gene>
<evidence type="ECO:0000256" key="1">
    <source>
        <dbReference type="ARBA" id="ARBA00009998"/>
    </source>
</evidence>
<keyword evidence="2 6" id="KW-0963">Cytoplasm</keyword>
<organism evidence="7 8">
    <name type="scientific">Thalassospira lucentensis</name>
    <dbReference type="NCBI Taxonomy" id="168935"/>
    <lineage>
        <taxon>Bacteria</taxon>
        <taxon>Pseudomonadati</taxon>
        <taxon>Pseudomonadota</taxon>
        <taxon>Alphaproteobacteria</taxon>
        <taxon>Rhodospirillales</taxon>
        <taxon>Thalassospiraceae</taxon>
        <taxon>Thalassospira</taxon>
    </lineage>
</organism>
<dbReference type="NCBIfam" id="TIGR01280">
    <property type="entry name" value="xseB"/>
    <property type="match status" value="1"/>
</dbReference>
<dbReference type="EC" id="3.1.11.6" evidence="6"/>
<dbReference type="EMBL" id="LPVY01000020">
    <property type="protein sequence ID" value="KZB62929.1"/>
    <property type="molecule type" value="Genomic_DNA"/>
</dbReference>
<dbReference type="RefSeq" id="WP_062952421.1">
    <property type="nucleotide sequence ID" value="NZ_CP136684.1"/>
</dbReference>
<evidence type="ECO:0000256" key="2">
    <source>
        <dbReference type="ARBA" id="ARBA00022490"/>
    </source>
</evidence>
<sequence>MSEPTPSTTIPDDIAKLSFEEALGQLESLVRQLEQGQVGLDDAIASYERGAALKRHCADKLRAAEERIEKITLGADGRPNATPTEIE</sequence>
<evidence type="ECO:0000313" key="8">
    <source>
        <dbReference type="Proteomes" id="UP000076335"/>
    </source>
</evidence>
<dbReference type="HAMAP" id="MF_00337">
    <property type="entry name" value="Exonuc_7_S"/>
    <property type="match status" value="1"/>
</dbReference>
<dbReference type="PIRSF" id="PIRSF006488">
    <property type="entry name" value="Exonuc_VII_S"/>
    <property type="match status" value="1"/>
</dbReference>
<evidence type="ECO:0000313" key="7">
    <source>
        <dbReference type="EMBL" id="KZB62929.1"/>
    </source>
</evidence>
<dbReference type="PANTHER" id="PTHR34137">
    <property type="entry name" value="EXODEOXYRIBONUCLEASE 7 SMALL SUBUNIT"/>
    <property type="match status" value="1"/>
</dbReference>
<evidence type="ECO:0000256" key="3">
    <source>
        <dbReference type="ARBA" id="ARBA00022722"/>
    </source>
</evidence>
<reference evidence="7 8" key="1">
    <citation type="submission" date="2015-12" db="EMBL/GenBank/DDBJ databases">
        <title>Genome sequence of Thalassospira lucentensis MCCC 1A02072.</title>
        <authorList>
            <person name="Lu L."/>
            <person name="Lai Q."/>
            <person name="Shao Z."/>
            <person name="Qian P."/>
        </authorList>
    </citation>
    <scope>NUCLEOTIDE SEQUENCE [LARGE SCALE GENOMIC DNA]</scope>
    <source>
        <strain evidence="7 8">MCCC 1A02072</strain>
    </source>
</reference>
<dbReference type="SUPFAM" id="SSF116842">
    <property type="entry name" value="XseB-like"/>
    <property type="match status" value="1"/>
</dbReference>
<keyword evidence="5 6" id="KW-0269">Exonuclease</keyword>
<dbReference type="InterPro" id="IPR003761">
    <property type="entry name" value="Exonuc_VII_S"/>
</dbReference>
<dbReference type="OrthoDB" id="9808145at2"/>
<name>A0A154L388_9PROT</name>
<dbReference type="NCBIfam" id="NF002139">
    <property type="entry name" value="PRK00977.1-3"/>
    <property type="match status" value="1"/>
</dbReference>
<evidence type="ECO:0000256" key="6">
    <source>
        <dbReference type="HAMAP-Rule" id="MF_00337"/>
    </source>
</evidence>
<proteinExistence type="inferred from homology"/>
<dbReference type="GO" id="GO:0005829">
    <property type="term" value="C:cytosol"/>
    <property type="evidence" value="ECO:0007669"/>
    <property type="project" value="TreeGrafter"/>
</dbReference>
<comment type="similarity">
    <text evidence="1 6">Belongs to the XseB family.</text>
</comment>
<comment type="function">
    <text evidence="6">Bidirectionally degrades single-stranded DNA into large acid-insoluble oligonucleotides, which are then degraded further into small acid-soluble oligonucleotides.</text>
</comment>
<dbReference type="Proteomes" id="UP000076335">
    <property type="component" value="Unassembled WGS sequence"/>
</dbReference>